<accession>A0A7W4W7P7</accession>
<name>A0A7W4W7P7_9GAMM</name>
<evidence type="ECO:0000313" key="2">
    <source>
        <dbReference type="Proteomes" id="UP000535937"/>
    </source>
</evidence>
<dbReference type="EMBL" id="JACHWZ010000001">
    <property type="protein sequence ID" value="MBB3059205.1"/>
    <property type="molecule type" value="Genomic_DNA"/>
</dbReference>
<dbReference type="Proteomes" id="UP000535937">
    <property type="component" value="Unassembled WGS sequence"/>
</dbReference>
<evidence type="ECO:0000313" key="1">
    <source>
        <dbReference type="EMBL" id="MBB3059205.1"/>
    </source>
</evidence>
<dbReference type="AlphaFoldDB" id="A0A7W4W7P7"/>
<gene>
    <name evidence="1" type="ORF">FHS09_000006</name>
</gene>
<comment type="caution">
    <text evidence="1">The sequence shown here is derived from an EMBL/GenBank/DDBJ whole genome shotgun (WGS) entry which is preliminary data.</text>
</comment>
<dbReference type="RefSeq" id="WP_183455504.1">
    <property type="nucleotide sequence ID" value="NZ_JACHWZ010000001.1"/>
</dbReference>
<sequence length="47" mass="5118">MGVQESSSSIKDKELKALYAKTLFGYSDREIVKAVKAGILIEVNDDG</sequence>
<organism evidence="1 2">
    <name type="scientific">Microbulbifer rhizosphaerae</name>
    <dbReference type="NCBI Taxonomy" id="1562603"/>
    <lineage>
        <taxon>Bacteria</taxon>
        <taxon>Pseudomonadati</taxon>
        <taxon>Pseudomonadota</taxon>
        <taxon>Gammaproteobacteria</taxon>
        <taxon>Cellvibrionales</taxon>
        <taxon>Microbulbiferaceae</taxon>
        <taxon>Microbulbifer</taxon>
    </lineage>
</organism>
<proteinExistence type="predicted"/>
<keyword evidence="2" id="KW-1185">Reference proteome</keyword>
<reference evidence="1 2" key="1">
    <citation type="submission" date="2020-08" db="EMBL/GenBank/DDBJ databases">
        <title>Genomic Encyclopedia of Type Strains, Phase III (KMG-III): the genomes of soil and plant-associated and newly described type strains.</title>
        <authorList>
            <person name="Whitman W."/>
        </authorList>
    </citation>
    <scope>NUCLEOTIDE SEQUENCE [LARGE SCALE GENOMIC DNA]</scope>
    <source>
        <strain evidence="1 2">CECT 8799</strain>
    </source>
</reference>
<protein>
    <submittedName>
        <fullName evidence="1">Uncharacterized protein</fullName>
    </submittedName>
</protein>